<feature type="transmembrane region" description="Helical" evidence="4">
    <location>
        <begin position="38"/>
        <end position="57"/>
    </location>
</feature>
<dbReference type="InterPro" id="IPR020846">
    <property type="entry name" value="MFS_dom"/>
</dbReference>
<dbReference type="PANTHER" id="PTHR23518:SF2">
    <property type="entry name" value="MAJOR FACILITATOR SUPERFAMILY TRANSPORTER"/>
    <property type="match status" value="1"/>
</dbReference>
<dbReference type="Pfam" id="PF07690">
    <property type="entry name" value="MFS_1"/>
    <property type="match status" value="1"/>
</dbReference>
<sequence length="390" mass="43360">MKTITRTVWILSLVSLFTDMASEMLYPIMPIYLKSIGFSILLIGVLEGLVEAVAGLSKGYFGQLSDSKAKRAPFVQLGYSLSAISKPMMAFFVYPLWIFFARTTDRLGKGIRTGARDAMLSAETTKAKKGKVFGFHRSMDTFGAVLGPALALCYLYFYPEDYINLFYIAFIPGVLAVIASFLLKDKKTETTSEKKKINFFSFINYWKQSPSEYRKVVLGLLFFALFNSSDVFLLLKAKDAGLDDTWVIGIYIFYNLIYALTAFPLGSFADKIGLKKMFVFGLIIFSLVYFGMGLTTNLYAIIALFFGYGIYAAATEGISKAWITNISRDENTATAVGTYSAFQSIIAMIASVMAGLLWFYFGANVTFLVTAIATVGVIVYFLKLNFTSKN</sequence>
<gene>
    <name evidence="6" type="ORF">A7A78_02405</name>
</gene>
<evidence type="ECO:0000256" key="2">
    <source>
        <dbReference type="ARBA" id="ARBA00022989"/>
    </source>
</evidence>
<evidence type="ECO:0000256" key="1">
    <source>
        <dbReference type="ARBA" id="ARBA00022692"/>
    </source>
</evidence>
<feature type="domain" description="Major facilitator superfamily (MFS) profile" evidence="5">
    <location>
        <begin position="165"/>
        <end position="390"/>
    </location>
</feature>
<dbReference type="EMBL" id="LXIE01000001">
    <property type="protein sequence ID" value="OAD92780.1"/>
    <property type="molecule type" value="Genomic_DNA"/>
</dbReference>
<dbReference type="GO" id="GO:0022857">
    <property type="term" value="F:transmembrane transporter activity"/>
    <property type="evidence" value="ECO:0007669"/>
    <property type="project" value="InterPro"/>
</dbReference>
<dbReference type="STRING" id="1385699.A7A78_02405"/>
<feature type="transmembrane region" description="Helical" evidence="4">
    <location>
        <begin position="6"/>
        <end position="26"/>
    </location>
</feature>
<feature type="transmembrane region" description="Helical" evidence="4">
    <location>
        <begin position="339"/>
        <end position="361"/>
    </location>
</feature>
<comment type="caution">
    <text evidence="6">The sequence shown here is derived from an EMBL/GenBank/DDBJ whole genome shotgun (WGS) entry which is preliminary data.</text>
</comment>
<keyword evidence="2 4" id="KW-1133">Transmembrane helix</keyword>
<dbReference type="Proteomes" id="UP000077552">
    <property type="component" value="Unassembled WGS sequence"/>
</dbReference>
<feature type="transmembrane region" description="Helical" evidence="4">
    <location>
        <begin position="77"/>
        <end position="100"/>
    </location>
</feature>
<dbReference type="PROSITE" id="PS50850">
    <property type="entry name" value="MFS"/>
    <property type="match status" value="1"/>
</dbReference>
<feature type="transmembrane region" description="Helical" evidence="4">
    <location>
        <begin position="246"/>
        <end position="265"/>
    </location>
</feature>
<dbReference type="AlphaFoldDB" id="A0A1A9LHT3"/>
<keyword evidence="1 4" id="KW-0812">Transmembrane</keyword>
<feature type="transmembrane region" description="Helical" evidence="4">
    <location>
        <begin position="277"/>
        <end position="292"/>
    </location>
</feature>
<keyword evidence="3 4" id="KW-0472">Membrane</keyword>
<evidence type="ECO:0000259" key="5">
    <source>
        <dbReference type="PROSITE" id="PS50850"/>
    </source>
</evidence>
<proteinExistence type="predicted"/>
<feature type="transmembrane region" description="Helical" evidence="4">
    <location>
        <begin position="367"/>
        <end position="386"/>
    </location>
</feature>
<dbReference type="CDD" id="cd17370">
    <property type="entry name" value="MFS_MJ1317_like"/>
    <property type="match status" value="1"/>
</dbReference>
<organism evidence="6 7">
    <name type="scientific">Aequorivita soesokkakensis</name>
    <dbReference type="NCBI Taxonomy" id="1385699"/>
    <lineage>
        <taxon>Bacteria</taxon>
        <taxon>Pseudomonadati</taxon>
        <taxon>Bacteroidota</taxon>
        <taxon>Flavobacteriia</taxon>
        <taxon>Flavobacteriales</taxon>
        <taxon>Flavobacteriaceae</taxon>
        <taxon>Aequorivita</taxon>
    </lineage>
</organism>
<dbReference type="InterPro" id="IPR036259">
    <property type="entry name" value="MFS_trans_sf"/>
</dbReference>
<evidence type="ECO:0000313" key="7">
    <source>
        <dbReference type="Proteomes" id="UP000077552"/>
    </source>
</evidence>
<evidence type="ECO:0000256" key="3">
    <source>
        <dbReference type="ARBA" id="ARBA00023136"/>
    </source>
</evidence>
<dbReference type="OrthoDB" id="9803985at2"/>
<keyword evidence="7" id="KW-1185">Reference proteome</keyword>
<evidence type="ECO:0000313" key="6">
    <source>
        <dbReference type="EMBL" id="OAD92780.1"/>
    </source>
</evidence>
<feature type="transmembrane region" description="Helical" evidence="4">
    <location>
        <begin position="138"/>
        <end position="157"/>
    </location>
</feature>
<dbReference type="Gene3D" id="1.20.1250.20">
    <property type="entry name" value="MFS general substrate transporter like domains"/>
    <property type="match status" value="2"/>
</dbReference>
<feature type="transmembrane region" description="Helical" evidence="4">
    <location>
        <begin position="216"/>
        <end position="234"/>
    </location>
</feature>
<dbReference type="InterPro" id="IPR011701">
    <property type="entry name" value="MFS"/>
</dbReference>
<dbReference type="RefSeq" id="WP_068760823.1">
    <property type="nucleotide sequence ID" value="NZ_LXIE01000001.1"/>
</dbReference>
<dbReference type="PANTHER" id="PTHR23518">
    <property type="entry name" value="C-METHYLTRANSFERASE"/>
    <property type="match status" value="1"/>
</dbReference>
<protein>
    <submittedName>
        <fullName evidence="6">ABC transporter permease</fullName>
    </submittedName>
</protein>
<accession>A0A1A9LHT3</accession>
<feature type="transmembrane region" description="Helical" evidence="4">
    <location>
        <begin position="163"/>
        <end position="183"/>
    </location>
</feature>
<dbReference type="SUPFAM" id="SSF103473">
    <property type="entry name" value="MFS general substrate transporter"/>
    <property type="match status" value="1"/>
</dbReference>
<reference evidence="6 7" key="1">
    <citation type="submission" date="2016-05" db="EMBL/GenBank/DDBJ databases">
        <title>Genome sequencing of Vitellibacter soesokkakensis RSSK-12.</title>
        <authorList>
            <person name="Thevarajoo S."/>
            <person name="Selvaratnam C."/>
            <person name="Goh K.M."/>
            <person name="Chan K.-G."/>
            <person name="Chong C.S."/>
        </authorList>
    </citation>
    <scope>NUCLEOTIDE SEQUENCE [LARGE SCALE GENOMIC DNA]</scope>
    <source>
        <strain evidence="6 7">RSSK-12</strain>
    </source>
</reference>
<evidence type="ECO:0000256" key="4">
    <source>
        <dbReference type="SAM" id="Phobius"/>
    </source>
</evidence>
<name>A0A1A9LHT3_9FLAO</name>